<dbReference type="EMBL" id="LZJY01000104">
    <property type="protein sequence ID" value="OBI07116.1"/>
    <property type="molecule type" value="Genomic_DNA"/>
</dbReference>
<evidence type="ECO:0000256" key="3">
    <source>
        <dbReference type="ARBA" id="ARBA00022512"/>
    </source>
</evidence>
<dbReference type="InterPro" id="IPR036291">
    <property type="entry name" value="NAD(P)-bd_dom_sf"/>
</dbReference>
<comment type="caution">
    <text evidence="7">The sequence shown here is derived from an EMBL/GenBank/DDBJ whole genome shotgun (WGS) entry which is preliminary data.</text>
</comment>
<keyword evidence="4" id="KW-0560">Oxidoreductase</keyword>
<protein>
    <recommendedName>
        <fullName evidence="5">3-oxoacyl-[acyl-carrier-protein] reductase MabA</fullName>
    </recommendedName>
</protein>
<organism evidence="7 8">
    <name type="scientific">Mycobacterium scrofulaceum</name>
    <dbReference type="NCBI Taxonomy" id="1783"/>
    <lineage>
        <taxon>Bacteria</taxon>
        <taxon>Bacillati</taxon>
        <taxon>Actinomycetota</taxon>
        <taxon>Actinomycetes</taxon>
        <taxon>Mycobacteriales</taxon>
        <taxon>Mycobacteriaceae</taxon>
        <taxon>Mycobacterium</taxon>
    </lineage>
</organism>
<dbReference type="PRINTS" id="PR00080">
    <property type="entry name" value="SDRFAMILY"/>
</dbReference>
<reference evidence="7 8" key="1">
    <citation type="submission" date="2016-06" db="EMBL/GenBank/DDBJ databases">
        <authorList>
            <person name="Kjaerup R.B."/>
            <person name="Dalgaard T.S."/>
            <person name="Juul-Madsen H.R."/>
        </authorList>
    </citation>
    <scope>NUCLEOTIDE SEQUENCE [LARGE SCALE GENOMIC DNA]</scope>
    <source>
        <strain evidence="7 8">E2838</strain>
    </source>
</reference>
<name>A0A1A2W2I4_MYCSC</name>
<dbReference type="CDD" id="cd05233">
    <property type="entry name" value="SDR_c"/>
    <property type="match status" value="1"/>
</dbReference>
<dbReference type="Pfam" id="PF13561">
    <property type="entry name" value="adh_short_C2"/>
    <property type="match status" value="1"/>
</dbReference>
<comment type="similarity">
    <text evidence="2">Belongs to the short-chain dehydrogenases/reductases (SDR) family.</text>
</comment>
<comment type="subcellular location">
    <subcellularLocation>
        <location evidence="1">Secreted</location>
        <location evidence="1">Cell wall</location>
    </subcellularLocation>
</comment>
<dbReference type="PRINTS" id="PR00081">
    <property type="entry name" value="GDHRDH"/>
</dbReference>
<keyword evidence="3" id="KW-0134">Cell wall</keyword>
<evidence type="ECO:0000256" key="4">
    <source>
        <dbReference type="ARBA" id="ARBA00023002"/>
    </source>
</evidence>
<gene>
    <name evidence="7" type="ORF">A5679_11430</name>
</gene>
<dbReference type="PANTHER" id="PTHR42879:SF2">
    <property type="entry name" value="3-OXOACYL-[ACYL-CARRIER-PROTEIN] REDUCTASE FABG"/>
    <property type="match status" value="1"/>
</dbReference>
<comment type="catalytic activity">
    <reaction evidence="6">
        <text>a (3R)-hydroxyacyl-[ACP] + NADP(+) = a 3-oxoacyl-[ACP] + NADPH + H(+)</text>
        <dbReference type="Rhea" id="RHEA:17397"/>
        <dbReference type="Rhea" id="RHEA-COMP:9916"/>
        <dbReference type="Rhea" id="RHEA-COMP:9945"/>
        <dbReference type="ChEBI" id="CHEBI:15378"/>
        <dbReference type="ChEBI" id="CHEBI:57783"/>
        <dbReference type="ChEBI" id="CHEBI:58349"/>
        <dbReference type="ChEBI" id="CHEBI:78776"/>
        <dbReference type="ChEBI" id="CHEBI:78827"/>
        <dbReference type="EC" id="1.1.1.100"/>
    </reaction>
    <physiologicalReaction direction="right-to-left" evidence="6">
        <dbReference type="Rhea" id="RHEA:17399"/>
    </physiologicalReaction>
</comment>
<dbReference type="InterPro" id="IPR050259">
    <property type="entry name" value="SDR"/>
</dbReference>
<evidence type="ECO:0000256" key="6">
    <source>
        <dbReference type="ARBA" id="ARBA00047400"/>
    </source>
</evidence>
<dbReference type="AlphaFoldDB" id="A0A1A2W2I4"/>
<evidence type="ECO:0000256" key="2">
    <source>
        <dbReference type="ARBA" id="ARBA00006484"/>
    </source>
</evidence>
<accession>A0A1A2W2I4</accession>
<dbReference type="Gene3D" id="3.40.50.720">
    <property type="entry name" value="NAD(P)-binding Rossmann-like Domain"/>
    <property type="match status" value="1"/>
</dbReference>
<dbReference type="InterPro" id="IPR002347">
    <property type="entry name" value="SDR_fam"/>
</dbReference>
<dbReference type="GO" id="GO:0004316">
    <property type="term" value="F:3-oxoacyl-[acyl-carrier-protein] reductase (NADPH) activity"/>
    <property type="evidence" value="ECO:0007669"/>
    <property type="project" value="UniProtKB-EC"/>
</dbReference>
<evidence type="ECO:0000256" key="5">
    <source>
        <dbReference type="ARBA" id="ARBA00040781"/>
    </source>
</evidence>
<keyword evidence="3" id="KW-0964">Secreted</keyword>
<dbReference type="SUPFAM" id="SSF51735">
    <property type="entry name" value="NAD(P)-binding Rossmann-fold domains"/>
    <property type="match status" value="1"/>
</dbReference>
<dbReference type="PANTHER" id="PTHR42879">
    <property type="entry name" value="3-OXOACYL-(ACYL-CARRIER-PROTEIN) REDUCTASE"/>
    <property type="match status" value="1"/>
</dbReference>
<evidence type="ECO:0000256" key="1">
    <source>
        <dbReference type="ARBA" id="ARBA00004191"/>
    </source>
</evidence>
<dbReference type="Proteomes" id="UP000092207">
    <property type="component" value="Unassembled WGS sequence"/>
</dbReference>
<evidence type="ECO:0000313" key="8">
    <source>
        <dbReference type="Proteomes" id="UP000092207"/>
    </source>
</evidence>
<dbReference type="FunFam" id="3.40.50.720:FF:000084">
    <property type="entry name" value="Short-chain dehydrogenase reductase"/>
    <property type="match status" value="1"/>
</dbReference>
<evidence type="ECO:0000313" key="7">
    <source>
        <dbReference type="EMBL" id="OBI07116.1"/>
    </source>
</evidence>
<sequence>MATTMAGSTALVTGATSGIGREIALQLAERGVAVVVHGRSAERGAKTVRDIENAGGTARFVAADLNNPDDVRRLAAEAGPVDILINNAGIYEFGATVETDDAAFDEHVNVNLRAPYILVQQLVPGMIERGSGSVVSVSTVAASVPASGAGIYGATKAGLELLTRVWADEFGPAGVRVNAISVGPTDTPGTAALPGMLEAVAATTALGRPADPSEIASVVVFLSAADASYINGAVVPVSGGQRAISA</sequence>
<proteinExistence type="inferred from homology"/>